<evidence type="ECO:0000313" key="2">
    <source>
        <dbReference type="Proteomes" id="UP000019423"/>
    </source>
</evidence>
<dbReference type="EMBL" id="CP007145">
    <property type="protein sequence ID" value="AHJ99890.1"/>
    <property type="molecule type" value="Genomic_DNA"/>
</dbReference>
<dbReference type="InterPro" id="IPR011990">
    <property type="entry name" value="TPR-like_helical_dom_sf"/>
</dbReference>
<reference evidence="1 2" key="1">
    <citation type="submission" date="2014-01" db="EMBL/GenBank/DDBJ databases">
        <title>Complete genome sequence of ionizing-radiation resistance bacterium Hymenobacter swuensis DY53.</title>
        <authorList>
            <person name="Jung J.-H."/>
            <person name="Jeong S.-W."/>
            <person name="Joe M.-H."/>
            <person name="Cho y.-j."/>
            <person name="Kim M.-K."/>
            <person name="Lim S.-Y."/>
        </authorList>
    </citation>
    <scope>NUCLEOTIDE SEQUENCE [LARGE SCALE GENOMIC DNA]</scope>
    <source>
        <strain evidence="1 2">DY53</strain>
    </source>
</reference>
<sequence>MLSRSSTADFRRAAGRLALGLGLLLAPSCTDRFEEINTDPTKAANATPDQLFARALKYGALYDNDFQVGEHLHANMWVQFFANAKPEFNTDRYESNDTWSSTFWASFYAGFGMDLQQAIRLLQPDPTQVNRLSQARIWRAFLFQRITDYWGDVPYTEAFAGAGANVQPAYDRQEAIYHDLMGELTAAEAALDDTQAENFGPADLLYANPRAANPAPDAVTSNRRWRHFANSLRLRLAMRLSAVAPALAEQQVRAALASGVMSSTAESAVMRNTGEGIRITQNPLAVVLLFKDSRVSATLVSYLRRLHDPRLAVYVAPVSDANPSLAGLPNGLSATELTLPQYNPSNFSLAGARFSNPAHDQNLLTYAEVCFLRAEACLRGWDATGTAEQWYTTGVREALQQAGINAPAAQDEYLRQPGVQFELGRALELIITQKWLSLFGHNGFEAYAEYRRTGFPVLQPISNLGETTGQVPLRLRYPLSERLFNSVSYLQAVSHQGPDLLTTPVWWDK</sequence>
<dbReference type="OrthoDB" id="622163at2"/>
<accession>W8FDX8</accession>
<evidence type="ECO:0000313" key="1">
    <source>
        <dbReference type="EMBL" id="AHJ99890.1"/>
    </source>
</evidence>
<dbReference type="Proteomes" id="UP000019423">
    <property type="component" value="Chromosome"/>
</dbReference>
<dbReference type="KEGG" id="hsw:Hsw_4295"/>
<dbReference type="Gene3D" id="1.25.40.390">
    <property type="match status" value="1"/>
</dbReference>
<proteinExistence type="predicted"/>
<dbReference type="AlphaFoldDB" id="W8FDX8"/>
<gene>
    <name evidence="1" type="ORF">Hsw_4295</name>
</gene>
<dbReference type="InterPro" id="IPR041662">
    <property type="entry name" value="SusD-like_2"/>
</dbReference>
<dbReference type="HOGENOM" id="CLU_025928_1_0_10"/>
<dbReference type="Pfam" id="PF12771">
    <property type="entry name" value="SusD-like_2"/>
    <property type="match status" value="1"/>
</dbReference>
<dbReference type="eggNOG" id="COG4198">
    <property type="taxonomic scope" value="Bacteria"/>
</dbReference>
<organism evidence="1 2">
    <name type="scientific">Hymenobacter swuensis DY53</name>
    <dbReference type="NCBI Taxonomy" id="1227739"/>
    <lineage>
        <taxon>Bacteria</taxon>
        <taxon>Pseudomonadati</taxon>
        <taxon>Bacteroidota</taxon>
        <taxon>Cytophagia</taxon>
        <taxon>Cytophagales</taxon>
        <taxon>Hymenobacteraceae</taxon>
        <taxon>Hymenobacter</taxon>
    </lineage>
</organism>
<dbReference type="STRING" id="1227739.Hsw_4295"/>
<dbReference type="SUPFAM" id="SSF48452">
    <property type="entry name" value="TPR-like"/>
    <property type="match status" value="1"/>
</dbReference>
<dbReference type="PATRIC" id="fig|1227739.3.peg.4441"/>
<protein>
    <recommendedName>
        <fullName evidence="3">SusD-like N-terminal domain-containing protein</fullName>
    </recommendedName>
</protein>
<name>W8FDX8_9BACT</name>
<keyword evidence="2" id="KW-1185">Reference proteome</keyword>
<dbReference type="RefSeq" id="WP_044003942.1">
    <property type="nucleotide sequence ID" value="NZ_CP007145.1"/>
</dbReference>
<evidence type="ECO:0008006" key="3">
    <source>
        <dbReference type="Google" id="ProtNLM"/>
    </source>
</evidence>